<keyword evidence="17 24" id="KW-0675">Receptor</keyword>
<evidence type="ECO:0000256" key="3">
    <source>
        <dbReference type="ARBA" id="ARBA00008536"/>
    </source>
</evidence>
<feature type="domain" description="Protein kinase" evidence="22">
    <location>
        <begin position="336"/>
        <end position="592"/>
    </location>
</feature>
<keyword evidence="8" id="KW-0808">Transferase</keyword>
<reference evidence="24" key="1">
    <citation type="submission" date="2025-08" db="UniProtKB">
        <authorList>
            <consortium name="RefSeq"/>
        </authorList>
    </citation>
    <scope>IDENTIFICATION</scope>
    <source>
        <tissue evidence="24">Seedling</tissue>
    </source>
</reference>
<evidence type="ECO:0000256" key="5">
    <source>
        <dbReference type="ARBA" id="ARBA00012513"/>
    </source>
</evidence>
<dbReference type="InterPro" id="IPR008271">
    <property type="entry name" value="Ser/Thr_kinase_AS"/>
</dbReference>
<evidence type="ECO:0000259" key="22">
    <source>
        <dbReference type="PROSITE" id="PS50011"/>
    </source>
</evidence>
<dbReference type="Gene3D" id="3.30.200.20">
    <property type="entry name" value="Phosphorylase Kinase, domain 1"/>
    <property type="match status" value="1"/>
</dbReference>
<evidence type="ECO:0000256" key="14">
    <source>
        <dbReference type="ARBA" id="ARBA00022840"/>
    </source>
</evidence>
<evidence type="ECO:0000256" key="1">
    <source>
        <dbReference type="ARBA" id="ARBA00004251"/>
    </source>
</evidence>
<dbReference type="InterPro" id="IPR017441">
    <property type="entry name" value="Protein_kinase_ATP_BS"/>
</dbReference>
<proteinExistence type="inferred from homology"/>
<dbReference type="PROSITE" id="PS50011">
    <property type="entry name" value="PROTEIN_KINASE_DOM"/>
    <property type="match status" value="1"/>
</dbReference>
<comment type="similarity">
    <text evidence="2">Belongs to the leguminous lectin family.</text>
</comment>
<keyword evidence="13 24" id="KW-0418">Kinase</keyword>
<keyword evidence="7" id="KW-0723">Serine/threonine-protein kinase</keyword>
<evidence type="ECO:0000256" key="18">
    <source>
        <dbReference type="ARBA" id="ARBA00023180"/>
    </source>
</evidence>
<gene>
    <name evidence="24" type="primary">LOC107425093</name>
</gene>
<comment type="subcellular location">
    <subcellularLocation>
        <location evidence="1">Cell membrane</location>
        <topology evidence="1">Single-pass type I membrane protein</topology>
    </subcellularLocation>
</comment>
<evidence type="ECO:0000256" key="20">
    <source>
        <dbReference type="SAM" id="MobiDB-lite"/>
    </source>
</evidence>
<dbReference type="InterPro" id="IPR000985">
    <property type="entry name" value="Lectin_LegA_CS"/>
</dbReference>
<feature type="compositionally biased region" description="Low complexity" evidence="20">
    <location>
        <begin position="659"/>
        <end position="671"/>
    </location>
</feature>
<dbReference type="InterPro" id="IPR019825">
    <property type="entry name" value="Lectin_legB_Mn/Ca_BS"/>
</dbReference>
<dbReference type="PROSITE" id="PS00107">
    <property type="entry name" value="PROTEIN_KINASE_ATP"/>
    <property type="match status" value="1"/>
</dbReference>
<keyword evidence="11" id="KW-0430">Lectin</keyword>
<keyword evidence="9 21" id="KW-0812">Transmembrane</keyword>
<protein>
    <recommendedName>
        <fullName evidence="5">non-specific serine/threonine protein kinase</fullName>
        <ecNumber evidence="5">2.7.11.1</ecNumber>
    </recommendedName>
</protein>
<dbReference type="GO" id="GO:0016301">
    <property type="term" value="F:kinase activity"/>
    <property type="evidence" value="ECO:0007669"/>
    <property type="project" value="UniProtKB-KW"/>
</dbReference>
<dbReference type="InterPro" id="IPR013320">
    <property type="entry name" value="ConA-like_dom_sf"/>
</dbReference>
<dbReference type="InterPro" id="IPR011009">
    <property type="entry name" value="Kinase-like_dom_sf"/>
</dbReference>
<dbReference type="Proteomes" id="UP001652623">
    <property type="component" value="Chromosome 7"/>
</dbReference>
<feature type="region of interest" description="Disordered" evidence="20">
    <location>
        <begin position="659"/>
        <end position="679"/>
    </location>
</feature>
<dbReference type="GeneID" id="107425093"/>
<keyword evidence="6" id="KW-1003">Cell membrane</keyword>
<evidence type="ECO:0000256" key="16">
    <source>
        <dbReference type="ARBA" id="ARBA00023136"/>
    </source>
</evidence>
<feature type="transmembrane region" description="Helical" evidence="21">
    <location>
        <begin position="273"/>
        <end position="295"/>
    </location>
</feature>
<evidence type="ECO:0000256" key="15">
    <source>
        <dbReference type="ARBA" id="ARBA00022989"/>
    </source>
</evidence>
<evidence type="ECO:0000256" key="12">
    <source>
        <dbReference type="ARBA" id="ARBA00022741"/>
    </source>
</evidence>
<dbReference type="InterPro" id="IPR000719">
    <property type="entry name" value="Prot_kinase_dom"/>
</dbReference>
<dbReference type="PROSITE" id="PS00308">
    <property type="entry name" value="LECTIN_LEGUME_ALPHA"/>
    <property type="match status" value="1"/>
</dbReference>
<evidence type="ECO:0000256" key="13">
    <source>
        <dbReference type="ARBA" id="ARBA00022777"/>
    </source>
</evidence>
<dbReference type="PROSITE" id="PS00307">
    <property type="entry name" value="LECTIN_LEGUME_BETA"/>
    <property type="match status" value="1"/>
</dbReference>
<evidence type="ECO:0000256" key="21">
    <source>
        <dbReference type="SAM" id="Phobius"/>
    </source>
</evidence>
<dbReference type="SUPFAM" id="SSF49899">
    <property type="entry name" value="Concanavalin A-like lectins/glucanases"/>
    <property type="match status" value="1"/>
</dbReference>
<keyword evidence="12 19" id="KW-0547">Nucleotide-binding</keyword>
<sequence length="679" mass="75349">MALSNPYPYLFNVIVFFLLLITNAKSVFFNFTSFHPNMVDIQFEGDAFPSGNVLQLTKNQADGPLTGSIGRASYNKPVKIWDAGTRKLTDFTTHFSFIMKQLDAQIYGHGIAFFIAPFDAKLPQNSSGGYLALFSNDTAFNLSSNQIVAVEFDSFWNEWDPSSDHVGININSIISVTNVTWKSSIKNGSIANAWVSYNSTTQNLSVYLTYAENPKFGGKSSLSYIVDLRKLLPERVRFGFSAATGEVIEIHNLLSWSFNSTLVDERKKSKTGVWIGIAVGFGVLASGLALLWVILRITVRNKEKEAYDASMDDEFQKGTGPKRFTYRELSRATKNFAEEGKLGEGGFGGVYKGLLAESNTEVAVKRVSRGSKQGKKEYISEVKIISRLRHRNLVQLIGWCHEQGEFLLVYEFLPNGSLDSHLFHEKILLTWTVRYRIALGLASALLYLHEEWEQCVVHRDIKSSNVMLDSNFNAKLGDFGLARLVDHELGSQTTVLAGTMGYLAPECVTIGRASKESDVYSFGVVALEISCGRRPVEPKADPSQVRLVEWVWDLYGQGQILKAVDKGLKMDFDERQVECLMVVGLWCCHPDLANRPSIKQVISILNLEAPLPSLPAKLPVPMYYAPPLQMCRFSYASSGSPHTGSITDRTQCSCSSCTTYSSTSAGSSKSLLKSHKPGM</sequence>
<dbReference type="InterPro" id="IPR001220">
    <property type="entry name" value="Legume_lectin_dom"/>
</dbReference>
<dbReference type="Gene3D" id="2.60.120.200">
    <property type="match status" value="1"/>
</dbReference>
<feature type="transmembrane region" description="Helical" evidence="21">
    <location>
        <begin position="6"/>
        <end position="28"/>
    </location>
</feature>
<dbReference type="Pfam" id="PF00139">
    <property type="entry name" value="Lectin_legB"/>
    <property type="match status" value="1"/>
</dbReference>
<keyword evidence="10" id="KW-0732">Signal</keyword>
<comment type="similarity">
    <text evidence="4">In the C-terminal section; belongs to the protein kinase superfamily. Ser/Thr protein kinase family.</text>
</comment>
<evidence type="ECO:0000256" key="9">
    <source>
        <dbReference type="ARBA" id="ARBA00022692"/>
    </source>
</evidence>
<evidence type="ECO:0000256" key="7">
    <source>
        <dbReference type="ARBA" id="ARBA00022527"/>
    </source>
</evidence>
<dbReference type="InterPro" id="IPR050528">
    <property type="entry name" value="L-type_Lectin-RKs"/>
</dbReference>
<dbReference type="Pfam" id="PF00069">
    <property type="entry name" value="Pkinase"/>
    <property type="match status" value="1"/>
</dbReference>
<evidence type="ECO:0000256" key="4">
    <source>
        <dbReference type="ARBA" id="ARBA00010217"/>
    </source>
</evidence>
<evidence type="ECO:0000256" key="17">
    <source>
        <dbReference type="ARBA" id="ARBA00023170"/>
    </source>
</evidence>
<dbReference type="CDD" id="cd14066">
    <property type="entry name" value="STKc_IRAK"/>
    <property type="match status" value="1"/>
</dbReference>
<evidence type="ECO:0000256" key="2">
    <source>
        <dbReference type="ARBA" id="ARBA00007606"/>
    </source>
</evidence>
<dbReference type="EC" id="2.7.11.1" evidence="5"/>
<feature type="binding site" evidence="19">
    <location>
        <position position="365"/>
    </location>
    <ligand>
        <name>ATP</name>
        <dbReference type="ChEBI" id="CHEBI:30616"/>
    </ligand>
</feature>
<evidence type="ECO:0000256" key="8">
    <source>
        <dbReference type="ARBA" id="ARBA00022679"/>
    </source>
</evidence>
<evidence type="ECO:0000256" key="6">
    <source>
        <dbReference type="ARBA" id="ARBA00022475"/>
    </source>
</evidence>
<dbReference type="SUPFAM" id="SSF56112">
    <property type="entry name" value="Protein kinase-like (PK-like)"/>
    <property type="match status" value="1"/>
</dbReference>
<keyword evidence="23" id="KW-1185">Reference proteome</keyword>
<name>A0ABM3IUE5_ZIZJJ</name>
<dbReference type="PROSITE" id="PS00108">
    <property type="entry name" value="PROTEIN_KINASE_ST"/>
    <property type="match status" value="1"/>
</dbReference>
<evidence type="ECO:0000313" key="24">
    <source>
        <dbReference type="RefSeq" id="XP_048335611.1"/>
    </source>
</evidence>
<evidence type="ECO:0000256" key="19">
    <source>
        <dbReference type="PROSITE-ProRule" id="PRU10141"/>
    </source>
</evidence>
<keyword evidence="15 21" id="KW-1133">Transmembrane helix</keyword>
<dbReference type="RefSeq" id="XP_048335611.1">
    <property type="nucleotide sequence ID" value="XM_048479654.2"/>
</dbReference>
<keyword evidence="16 21" id="KW-0472">Membrane</keyword>
<organism evidence="23 24">
    <name type="scientific">Ziziphus jujuba</name>
    <name type="common">Chinese jujube</name>
    <name type="synonym">Ziziphus sativa</name>
    <dbReference type="NCBI Taxonomy" id="326968"/>
    <lineage>
        <taxon>Eukaryota</taxon>
        <taxon>Viridiplantae</taxon>
        <taxon>Streptophyta</taxon>
        <taxon>Embryophyta</taxon>
        <taxon>Tracheophyta</taxon>
        <taxon>Spermatophyta</taxon>
        <taxon>Magnoliopsida</taxon>
        <taxon>eudicotyledons</taxon>
        <taxon>Gunneridae</taxon>
        <taxon>Pentapetalae</taxon>
        <taxon>rosids</taxon>
        <taxon>fabids</taxon>
        <taxon>Rosales</taxon>
        <taxon>Rhamnaceae</taxon>
        <taxon>Paliureae</taxon>
        <taxon>Ziziphus</taxon>
    </lineage>
</organism>
<keyword evidence="18" id="KW-0325">Glycoprotein</keyword>
<accession>A0ABM3IUE5</accession>
<dbReference type="CDD" id="cd06899">
    <property type="entry name" value="lectin_legume_LecRK_Arcelin_ConA"/>
    <property type="match status" value="1"/>
</dbReference>
<keyword evidence="14 19" id="KW-0067">ATP-binding</keyword>
<comment type="similarity">
    <text evidence="3">In the N-terminal section; belongs to the leguminous lectin family.</text>
</comment>
<evidence type="ECO:0000256" key="11">
    <source>
        <dbReference type="ARBA" id="ARBA00022734"/>
    </source>
</evidence>
<dbReference type="Gene3D" id="1.10.510.10">
    <property type="entry name" value="Transferase(Phosphotransferase) domain 1"/>
    <property type="match status" value="1"/>
</dbReference>
<dbReference type="SMART" id="SM00220">
    <property type="entry name" value="S_TKc"/>
    <property type="match status" value="1"/>
</dbReference>
<evidence type="ECO:0000313" key="23">
    <source>
        <dbReference type="Proteomes" id="UP001652623"/>
    </source>
</evidence>
<dbReference type="PANTHER" id="PTHR27007">
    <property type="match status" value="1"/>
</dbReference>
<evidence type="ECO:0000256" key="10">
    <source>
        <dbReference type="ARBA" id="ARBA00022729"/>
    </source>
</evidence>